<dbReference type="EMBL" id="JBHTLU010000006">
    <property type="protein sequence ID" value="MFD1218855.1"/>
    <property type="molecule type" value="Genomic_DNA"/>
</dbReference>
<evidence type="ECO:0000313" key="7">
    <source>
        <dbReference type="Proteomes" id="UP001597180"/>
    </source>
</evidence>
<reference evidence="7" key="1">
    <citation type="journal article" date="2019" name="Int. J. Syst. Evol. Microbiol.">
        <title>The Global Catalogue of Microorganisms (GCM) 10K type strain sequencing project: providing services to taxonomists for standard genome sequencing and annotation.</title>
        <authorList>
            <consortium name="The Broad Institute Genomics Platform"/>
            <consortium name="The Broad Institute Genome Sequencing Center for Infectious Disease"/>
            <person name="Wu L."/>
            <person name="Ma J."/>
        </authorList>
    </citation>
    <scope>NUCLEOTIDE SEQUENCE [LARGE SCALE GENOMIC DNA]</scope>
    <source>
        <strain evidence="7">CCUG 53270</strain>
    </source>
</reference>
<comment type="subcellular location">
    <subcellularLocation>
        <location evidence="1">Cytoplasm</location>
    </subcellularLocation>
</comment>
<evidence type="ECO:0000313" key="6">
    <source>
        <dbReference type="EMBL" id="MFD1218855.1"/>
    </source>
</evidence>
<keyword evidence="3" id="KW-0963">Cytoplasm</keyword>
<dbReference type="PROSITE" id="PS00061">
    <property type="entry name" value="ADH_SHORT"/>
    <property type="match status" value="1"/>
</dbReference>
<evidence type="ECO:0000256" key="3">
    <source>
        <dbReference type="ARBA" id="ARBA00022490"/>
    </source>
</evidence>
<gene>
    <name evidence="6" type="ORF">ACFQ4B_01880</name>
</gene>
<evidence type="ECO:0000256" key="5">
    <source>
        <dbReference type="ARBA" id="ARBA00023002"/>
    </source>
</evidence>
<dbReference type="InterPro" id="IPR020904">
    <property type="entry name" value="Sc_DH/Rdtase_CS"/>
</dbReference>
<dbReference type="InterPro" id="IPR051721">
    <property type="entry name" value="Biopterin_syn/organic_redct"/>
</dbReference>
<comment type="similarity">
    <text evidence="2">Belongs to the short-chain dehydrogenases/reductases (SDR) family.</text>
</comment>
<dbReference type="Gene3D" id="3.40.50.720">
    <property type="entry name" value="NAD(P)-binding Rossmann-like Domain"/>
    <property type="match status" value="1"/>
</dbReference>
<accession>A0ABW3UEA1</accession>
<dbReference type="RefSeq" id="WP_345587673.1">
    <property type="nucleotide sequence ID" value="NZ_BAABJG010000012.1"/>
</dbReference>
<evidence type="ECO:0000256" key="2">
    <source>
        <dbReference type="ARBA" id="ARBA00006484"/>
    </source>
</evidence>
<keyword evidence="5" id="KW-0560">Oxidoreductase</keyword>
<dbReference type="InterPro" id="IPR002347">
    <property type="entry name" value="SDR_fam"/>
</dbReference>
<dbReference type="PANTHER" id="PTHR44085:SF2">
    <property type="entry name" value="SEPIAPTERIN REDUCTASE"/>
    <property type="match status" value="1"/>
</dbReference>
<proteinExistence type="inferred from homology"/>
<dbReference type="PANTHER" id="PTHR44085">
    <property type="entry name" value="SEPIAPTERIN REDUCTASE"/>
    <property type="match status" value="1"/>
</dbReference>
<protein>
    <submittedName>
        <fullName evidence="6">SDR family NAD(P)-dependent oxidoreductase</fullName>
    </submittedName>
</protein>
<name>A0ABW3UEA1_9BACL</name>
<comment type="caution">
    <text evidence="6">The sequence shown here is derived from an EMBL/GenBank/DDBJ whole genome shotgun (WGS) entry which is preliminary data.</text>
</comment>
<keyword evidence="7" id="KW-1185">Reference proteome</keyword>
<dbReference type="PRINTS" id="PR00081">
    <property type="entry name" value="GDHRDH"/>
</dbReference>
<keyword evidence="4" id="KW-0521">NADP</keyword>
<dbReference type="InterPro" id="IPR036291">
    <property type="entry name" value="NAD(P)-bd_dom_sf"/>
</dbReference>
<evidence type="ECO:0000256" key="4">
    <source>
        <dbReference type="ARBA" id="ARBA00022857"/>
    </source>
</evidence>
<dbReference type="Proteomes" id="UP001597180">
    <property type="component" value="Unassembled WGS sequence"/>
</dbReference>
<organism evidence="6 7">
    <name type="scientific">Paenibacillus vulneris</name>
    <dbReference type="NCBI Taxonomy" id="1133364"/>
    <lineage>
        <taxon>Bacteria</taxon>
        <taxon>Bacillati</taxon>
        <taxon>Bacillota</taxon>
        <taxon>Bacilli</taxon>
        <taxon>Bacillales</taxon>
        <taxon>Paenibacillaceae</taxon>
        <taxon>Paenibacillus</taxon>
    </lineage>
</organism>
<dbReference type="Pfam" id="PF00106">
    <property type="entry name" value="adh_short"/>
    <property type="match status" value="1"/>
</dbReference>
<sequence>MKYFIITGTSKGIGEALAGRLLAPGHCVLCVSRSVNPVLASRQGNLRYFPFDLSRSGELDGLMDEIFEFIDPADAESVYLINNAAVVGPLASIEQCSAQEITYHMQVNLLAPMILTSLFIERTAGMSVDKRILNLSSASSKYLVPGMSCYSTAKAGLDTFTQAVGLEQKGKEGGVQIVSVWPGMIDTSLQEEARTTDPGRFASANLFAGIKDKGMLTTPEYTADQLIRLLLGDSFGQGTIVEQLLP</sequence>
<dbReference type="SUPFAM" id="SSF51735">
    <property type="entry name" value="NAD(P)-binding Rossmann-fold domains"/>
    <property type="match status" value="1"/>
</dbReference>
<evidence type="ECO:0000256" key="1">
    <source>
        <dbReference type="ARBA" id="ARBA00004496"/>
    </source>
</evidence>